<dbReference type="SUPFAM" id="SSF54928">
    <property type="entry name" value="RNA-binding domain, RBD"/>
    <property type="match status" value="1"/>
</dbReference>
<keyword evidence="7" id="KW-1185">Reference proteome</keyword>
<evidence type="ECO:0000256" key="1">
    <source>
        <dbReference type="ARBA" id="ARBA00004123"/>
    </source>
</evidence>
<evidence type="ECO:0000256" key="2">
    <source>
        <dbReference type="ARBA" id="ARBA00022884"/>
    </source>
</evidence>
<feature type="region of interest" description="Disordered" evidence="5">
    <location>
        <begin position="30"/>
        <end position="92"/>
    </location>
</feature>
<name>A0ABM3GD29_NEOLC</name>
<dbReference type="InterPro" id="IPR047131">
    <property type="entry name" value="RBFOX1-like"/>
</dbReference>
<keyword evidence="3" id="KW-0539">Nucleus</keyword>
<evidence type="ECO:0000313" key="8">
    <source>
        <dbReference type="RefSeq" id="XP_046598165.1"/>
    </source>
</evidence>
<dbReference type="GeneID" id="107225027"/>
<dbReference type="PANTHER" id="PTHR15597:SF22">
    <property type="entry name" value="RNA-BINDING FOX PROTEIN 1, ISOFORM H"/>
    <property type="match status" value="1"/>
</dbReference>
<evidence type="ECO:0000256" key="5">
    <source>
        <dbReference type="SAM" id="MobiDB-lite"/>
    </source>
</evidence>
<feature type="compositionally biased region" description="Low complexity" evidence="5">
    <location>
        <begin position="58"/>
        <end position="76"/>
    </location>
</feature>
<keyword evidence="2 4" id="KW-0694">RNA-binding</keyword>
<dbReference type="PANTHER" id="PTHR15597">
    <property type="entry name" value="ATAXIN 2-BINDING PROTEIN 1-RELATED"/>
    <property type="match status" value="1"/>
</dbReference>
<evidence type="ECO:0000313" key="7">
    <source>
        <dbReference type="Proteomes" id="UP000829291"/>
    </source>
</evidence>
<dbReference type="PROSITE" id="PS50102">
    <property type="entry name" value="RRM"/>
    <property type="match status" value="1"/>
</dbReference>
<gene>
    <name evidence="8" type="primary">LOC107225027</name>
</gene>
<dbReference type="Pfam" id="PF00076">
    <property type="entry name" value="RRM_1"/>
    <property type="match status" value="1"/>
</dbReference>
<protein>
    <submittedName>
        <fullName evidence="8">RNA binding protein fox-1 homolog 2 isoform X7</fullName>
    </submittedName>
</protein>
<feature type="domain" description="RRM" evidence="6">
    <location>
        <begin position="165"/>
        <end position="241"/>
    </location>
</feature>
<dbReference type="InterPro" id="IPR012677">
    <property type="entry name" value="Nucleotide-bd_a/b_plait_sf"/>
</dbReference>
<dbReference type="CDD" id="cd12407">
    <property type="entry name" value="RRM_FOX1_like"/>
    <property type="match status" value="1"/>
</dbReference>
<reference evidence="8" key="1">
    <citation type="submission" date="2025-08" db="UniProtKB">
        <authorList>
            <consortium name="RefSeq"/>
        </authorList>
    </citation>
    <scope>IDENTIFICATION</scope>
    <source>
        <tissue evidence="8">Thorax and Abdomen</tissue>
    </source>
</reference>
<proteinExistence type="predicted"/>
<evidence type="ECO:0000259" key="6">
    <source>
        <dbReference type="PROSITE" id="PS50102"/>
    </source>
</evidence>
<dbReference type="Proteomes" id="UP000829291">
    <property type="component" value="Chromosome 5"/>
</dbReference>
<dbReference type="RefSeq" id="XP_046598165.1">
    <property type="nucleotide sequence ID" value="XM_046742209.1"/>
</dbReference>
<dbReference type="Gene3D" id="3.30.70.330">
    <property type="match status" value="1"/>
</dbReference>
<dbReference type="InterPro" id="IPR034237">
    <property type="entry name" value="FOX1_RRM"/>
</dbReference>
<feature type="region of interest" description="Disordered" evidence="5">
    <location>
        <begin position="114"/>
        <end position="136"/>
    </location>
</feature>
<accession>A0ABM3GD29</accession>
<dbReference type="SMART" id="SM00360">
    <property type="entry name" value="RRM"/>
    <property type="match status" value="1"/>
</dbReference>
<evidence type="ECO:0000256" key="4">
    <source>
        <dbReference type="PROSITE-ProRule" id="PRU00176"/>
    </source>
</evidence>
<comment type="subcellular location">
    <subcellularLocation>
        <location evidence="1">Nucleus</location>
    </subcellularLocation>
</comment>
<dbReference type="InterPro" id="IPR000504">
    <property type="entry name" value="RRM_dom"/>
</dbReference>
<sequence>MVQTGMAAPYGGGVFPPAVNGVGGVVGAAGTAGDVKPQPPVTIKEDPSGAPQQPPPGAQQGAPQPGAPHQAAPGAPTVASFSPPPPPNGVDQQAMSEVFQAAVAAAAAAAVAGGGGAQPQSQNQGPGGEGNPEGNVEAASLVPVTSGATTPATVTPGADLKGQPKRLHVSNIPFRFRDPDLRAMFGQFGPILDVEIIFNERGSKGFGFVTFANSADADRARERLHGTVVEGRKIEVNNATARVQTKKPPTVPNVCVQWPEGYRLPAVPWSWLGAATPSAAAAAAAAAAAVTPSPAAAPLVLAPRAAARRSVYYDPFLAAHAATQDPNYRLQTKAPGMEMLQAAAAAAAAASSPLLKTPLSTSQQATYAAAATYTAVAARAYGAAAAAAQPVAGYAAVAGYGREYADPYLGHGIGPVAGYGATVYRGGYNRFAPY</sequence>
<evidence type="ECO:0000256" key="3">
    <source>
        <dbReference type="ARBA" id="ARBA00023242"/>
    </source>
</evidence>
<organism evidence="7 8">
    <name type="scientific">Neodiprion lecontei</name>
    <name type="common">Redheaded pine sawfly</name>
    <dbReference type="NCBI Taxonomy" id="441921"/>
    <lineage>
        <taxon>Eukaryota</taxon>
        <taxon>Metazoa</taxon>
        <taxon>Ecdysozoa</taxon>
        <taxon>Arthropoda</taxon>
        <taxon>Hexapoda</taxon>
        <taxon>Insecta</taxon>
        <taxon>Pterygota</taxon>
        <taxon>Neoptera</taxon>
        <taxon>Endopterygota</taxon>
        <taxon>Hymenoptera</taxon>
        <taxon>Tenthredinoidea</taxon>
        <taxon>Diprionidae</taxon>
        <taxon>Diprioninae</taxon>
        <taxon>Neodiprion</taxon>
    </lineage>
</organism>
<dbReference type="InterPro" id="IPR035979">
    <property type="entry name" value="RBD_domain_sf"/>
</dbReference>